<feature type="region of interest" description="Disordered" evidence="1">
    <location>
        <begin position="1192"/>
        <end position="1414"/>
    </location>
</feature>
<feature type="compositionally biased region" description="Polar residues" evidence="1">
    <location>
        <begin position="1017"/>
        <end position="1040"/>
    </location>
</feature>
<dbReference type="GeneID" id="19272069"/>
<feature type="compositionally biased region" description="Polar residues" evidence="1">
    <location>
        <begin position="440"/>
        <end position="453"/>
    </location>
</feature>
<protein>
    <submittedName>
        <fullName evidence="2">Uncharacterized protein</fullName>
    </submittedName>
</protein>
<feature type="compositionally biased region" description="Polar residues" evidence="1">
    <location>
        <begin position="1336"/>
        <end position="1348"/>
    </location>
</feature>
<feature type="compositionally biased region" description="Low complexity" evidence="1">
    <location>
        <begin position="739"/>
        <end position="751"/>
    </location>
</feature>
<feature type="compositionally biased region" description="Polar residues" evidence="1">
    <location>
        <begin position="1309"/>
        <end position="1321"/>
    </location>
</feature>
<feature type="compositionally biased region" description="Low complexity" evidence="1">
    <location>
        <begin position="261"/>
        <end position="272"/>
    </location>
</feature>
<feature type="compositionally biased region" description="Pro residues" evidence="1">
    <location>
        <begin position="799"/>
        <end position="812"/>
    </location>
</feature>
<dbReference type="eggNOG" id="ENOG502SHV0">
    <property type="taxonomic scope" value="Eukaryota"/>
</dbReference>
<dbReference type="InParanoid" id="W3X7Q1"/>
<feature type="compositionally biased region" description="Polar residues" evidence="1">
    <location>
        <begin position="1356"/>
        <end position="1374"/>
    </location>
</feature>
<feature type="compositionally biased region" description="Polar residues" evidence="1">
    <location>
        <begin position="1268"/>
        <end position="1295"/>
    </location>
</feature>
<evidence type="ECO:0000313" key="2">
    <source>
        <dbReference type="EMBL" id="ETS82054.1"/>
    </source>
</evidence>
<feature type="compositionally biased region" description="Low complexity" evidence="1">
    <location>
        <begin position="298"/>
        <end position="307"/>
    </location>
</feature>
<feature type="region of interest" description="Disordered" evidence="1">
    <location>
        <begin position="1583"/>
        <end position="1615"/>
    </location>
</feature>
<feature type="compositionally biased region" description="Polar residues" evidence="1">
    <location>
        <begin position="776"/>
        <end position="791"/>
    </location>
</feature>
<feature type="compositionally biased region" description="Polar residues" evidence="1">
    <location>
        <begin position="219"/>
        <end position="240"/>
    </location>
</feature>
<dbReference type="KEGG" id="pfy:PFICI_07056"/>
<feature type="compositionally biased region" description="Polar residues" evidence="1">
    <location>
        <begin position="503"/>
        <end position="512"/>
    </location>
</feature>
<feature type="compositionally biased region" description="Polar residues" evidence="1">
    <location>
        <begin position="896"/>
        <end position="906"/>
    </location>
</feature>
<dbReference type="RefSeq" id="XP_007833828.1">
    <property type="nucleotide sequence ID" value="XM_007835637.1"/>
</dbReference>
<feature type="region of interest" description="Disordered" evidence="1">
    <location>
        <begin position="161"/>
        <end position="1112"/>
    </location>
</feature>
<feature type="compositionally biased region" description="Low complexity" evidence="1">
    <location>
        <begin position="1226"/>
        <end position="1238"/>
    </location>
</feature>
<feature type="compositionally biased region" description="Polar residues" evidence="1">
    <location>
        <begin position="1492"/>
        <end position="1504"/>
    </location>
</feature>
<feature type="compositionally biased region" description="Polar residues" evidence="1">
    <location>
        <begin position="1390"/>
        <end position="1405"/>
    </location>
</feature>
<feature type="compositionally biased region" description="Polar residues" evidence="1">
    <location>
        <begin position="1192"/>
        <end position="1217"/>
    </location>
</feature>
<dbReference type="HOGENOM" id="CLU_237271_0_0_1"/>
<feature type="compositionally biased region" description="Basic and acidic residues" evidence="1">
    <location>
        <begin position="470"/>
        <end position="484"/>
    </location>
</feature>
<dbReference type="OrthoDB" id="5151921at2759"/>
<name>W3X7Q1_PESFW</name>
<feature type="compositionally biased region" description="Polar residues" evidence="1">
    <location>
        <begin position="85"/>
        <end position="109"/>
    </location>
</feature>
<feature type="compositionally biased region" description="Low complexity" evidence="1">
    <location>
        <begin position="621"/>
        <end position="632"/>
    </location>
</feature>
<feature type="compositionally biased region" description="Low complexity" evidence="1">
    <location>
        <begin position="655"/>
        <end position="673"/>
    </location>
</feature>
<feature type="compositionally biased region" description="Polar residues" evidence="1">
    <location>
        <begin position="818"/>
        <end position="836"/>
    </location>
</feature>
<accession>W3X7Q1</accession>
<feature type="compositionally biased region" description="Polar residues" evidence="1">
    <location>
        <begin position="390"/>
        <end position="413"/>
    </location>
</feature>
<organism evidence="2 3">
    <name type="scientific">Pestalotiopsis fici (strain W106-1 / CGMCC3.15140)</name>
    <dbReference type="NCBI Taxonomy" id="1229662"/>
    <lineage>
        <taxon>Eukaryota</taxon>
        <taxon>Fungi</taxon>
        <taxon>Dikarya</taxon>
        <taxon>Ascomycota</taxon>
        <taxon>Pezizomycotina</taxon>
        <taxon>Sordariomycetes</taxon>
        <taxon>Xylariomycetidae</taxon>
        <taxon>Amphisphaeriales</taxon>
        <taxon>Sporocadaceae</taxon>
        <taxon>Pestalotiopsis</taxon>
    </lineage>
</organism>
<feature type="compositionally biased region" description="Polar residues" evidence="1">
    <location>
        <begin position="640"/>
        <end position="654"/>
    </location>
</feature>
<feature type="compositionally biased region" description="Low complexity" evidence="1">
    <location>
        <begin position="856"/>
        <end position="879"/>
    </location>
</feature>
<reference evidence="3" key="1">
    <citation type="journal article" date="2015" name="BMC Genomics">
        <title>Genomic and transcriptomic analysis of the endophytic fungus Pestalotiopsis fici reveals its lifestyle and high potential for synthesis of natural products.</title>
        <authorList>
            <person name="Wang X."/>
            <person name="Zhang X."/>
            <person name="Liu L."/>
            <person name="Xiang M."/>
            <person name="Wang W."/>
            <person name="Sun X."/>
            <person name="Che Y."/>
            <person name="Guo L."/>
            <person name="Liu G."/>
            <person name="Guo L."/>
            <person name="Wang C."/>
            <person name="Yin W.B."/>
            <person name="Stadler M."/>
            <person name="Zhang X."/>
            <person name="Liu X."/>
        </authorList>
    </citation>
    <scope>NUCLEOTIDE SEQUENCE [LARGE SCALE GENOMIC DNA]</scope>
    <source>
        <strain evidence="3">W106-1 / CGMCC3.15140</strain>
    </source>
</reference>
<dbReference type="OMA" id="QYEQTHR"/>
<feature type="compositionally biased region" description="Polar residues" evidence="1">
    <location>
        <begin position="525"/>
        <end position="535"/>
    </location>
</feature>
<feature type="region of interest" description="Disordered" evidence="1">
    <location>
        <begin position="1478"/>
        <end position="1506"/>
    </location>
</feature>
<sequence length="1615" mass="170531">MAAPLTDSRPFASPVQYSAHEDLPATEVPRTDSFVGLPPIRRTSTFGPLGDKNGQSDDGESADADSYRAGVQDVIPPVPAIPSGMMQSAKGQHDSAQYSQVSHQQSQGPAAQYNPHEGHLVNGQKGYHLPNGAYPPAPGRNGAPVQFPGIPVSQFSQYNMNMQGRNGFPSPTGLPGIQTGMQSSSAQPAVRPGAASPPSAGGNPIHRFPPQGQWKLEESQLSEPLNTSRKTQTPPAQQTGYYAGDKETESLVPVGGPSQLPQRNPRNNSQPPVAAQRFPGLFPAGSSNQSPVHQDHIQMAPAAQQAQQHRRDSMGVSRSPTRDLEDDNKRQQSLLTQIGGKIMPTRARPDSISKDGFQADEVSVSETSIITEDEPERKHKRASFFGMGNSGNTGAQSQPGHVDTAPQQFQNSGPGEKKKTFFGASGLAKQMTGMGGGKTDNASGGSDTNSNPGSGAKKRLSEFRSIFKSGPKDDAQPNKTERPTSGRPSMQSSIRPSTEDQGFHTGQTQPNAQLGMMAPPPINRGRSSTQGSVQGTPMGLPPNMGQLRPQHTGDGPEKRAPNGALASAGGFLGNLLGNKPGSSAKDPTNPQISQMGQPGYGPMSMGGQQPQRGQFAPSSYQHPQQMGPHGQPNYPPGQLQALNNRMRQMSNPGVPQQHLSPGQPSGPPQQKLQDQTRALNHDARGALDPNRITPTGEHQRILAAPANDDSPRSSQEFLRVNRKPVGSGSSRLASGSMIAPPAATSSQPPSKSEVEPSRTPEPSNEFGGDGQRPSEIYQSHQSSHLGASTQAGHIRQPSLPTPSQSPAPPPGSPGANRISAQSGQSSLSPYVQQQGFNDAAQIGQPKTVSGTNGGSMPFQPFPGQQVPGMQGPPGHAGPGQQPPLQGPGRLSPQPTQPWGFTRTATQPPMGPASSGQHQQMYPGQAGGAAGSVQEQKGTMSKLFGAGRKRNSTSPQPPIGGFPMQTKEKESTSSKLLGAFKRSSKQQDSSKMQQPVLPQAQRISGRAEAPDQPIQPAQPVQANQIGQPGQHSGQPDQSSQAMPLYMTPARRGQSPAPGPMPQGSLGASGQPPRASPGLAQPAQFNRGQASPPMPGDRGQLPSQTTRVGHGQISPAVLPMMQSNRSQAQAPRSEPQYAAVPIPRGYEAVHGYGVPNMLAHSPYFVGRGSPPQHFGTQFQPLVPQYSGASQQFQPVMPQHTGSSQHVQQMVPQPTGNNPADPQRPSPTPSQQTQSAPGQPQNQIPPHSGVAANSEQGNQLLRVDDHAPPQQFMTRQGGSPDSHQQVPAAQESSARNSPQPAPGGDAFLSPPSHENLQQRPSAQDQIVAPVTRNDDAQAPRTQPQQILTSMGQLEMPRNASPQNQPLPDSATTFSPVNAATGRLSDPPLPPVTSIYNGDQQSVHNASHTPSPPMGAQSAGRFGLHHMTSSQSVAEDARHQSYGRDVDPHRHFNVSPEPPRSFSVPAQQLSNPNLIVNVNKANSHSSDRDDLYDATPRNSHPSQPQQVPMQEPVLQHPDEPARHDGYGAAMAGGAVAGVFAGDVTSSTISRTSSIQAEPSQLVAPAQAAPMEPEEKILVDQPVELAAVNDDDDGMPMMSATSYPGQEWNPYGAGEFGDFD</sequence>
<feature type="region of interest" description="Disordered" evidence="1">
    <location>
        <begin position="1"/>
        <end position="148"/>
    </location>
</feature>
<feature type="compositionally biased region" description="Polar residues" evidence="1">
    <location>
        <begin position="585"/>
        <end position="596"/>
    </location>
</feature>
<dbReference type="Proteomes" id="UP000030651">
    <property type="component" value="Unassembled WGS sequence"/>
</dbReference>
<proteinExistence type="predicted"/>
<feature type="compositionally biased region" description="Polar residues" evidence="1">
    <location>
        <begin position="606"/>
        <end position="620"/>
    </location>
</feature>
<evidence type="ECO:0000313" key="3">
    <source>
        <dbReference type="Proteomes" id="UP000030651"/>
    </source>
</evidence>
<dbReference type="EMBL" id="KI912112">
    <property type="protein sequence ID" value="ETS82054.1"/>
    <property type="molecule type" value="Genomic_DNA"/>
</dbReference>
<feature type="compositionally biased region" description="Polar residues" evidence="1">
    <location>
        <begin position="486"/>
        <end position="496"/>
    </location>
</feature>
<keyword evidence="3" id="KW-1185">Reference proteome</keyword>
<feature type="compositionally biased region" description="Basic and acidic residues" evidence="1">
    <location>
        <begin position="320"/>
        <end position="330"/>
    </location>
</feature>
<gene>
    <name evidence="2" type="ORF">PFICI_07056</name>
</gene>
<evidence type="ECO:0000256" key="1">
    <source>
        <dbReference type="SAM" id="MobiDB-lite"/>
    </source>
</evidence>